<protein>
    <submittedName>
        <fullName evidence="2">Uncharacterized protein</fullName>
    </submittedName>
</protein>
<reference evidence="2 3" key="1">
    <citation type="submission" date="2016-03" db="EMBL/GenBank/DDBJ databases">
        <title>EvidentialGene: Evidence-directed Construction of Genes on Genomes.</title>
        <authorList>
            <person name="Gilbert D.G."/>
            <person name="Choi J.-H."/>
            <person name="Mockaitis K."/>
            <person name="Colbourne J."/>
            <person name="Pfrender M."/>
        </authorList>
    </citation>
    <scope>NUCLEOTIDE SEQUENCE [LARGE SCALE GENOMIC DNA]</scope>
    <source>
        <strain evidence="2 3">Xinb3</strain>
        <tissue evidence="2">Complete organism</tissue>
    </source>
</reference>
<dbReference type="Proteomes" id="UP000076858">
    <property type="component" value="Unassembled WGS sequence"/>
</dbReference>
<keyword evidence="1" id="KW-0472">Membrane</keyword>
<dbReference type="EMBL" id="LRGB01015697">
    <property type="protein sequence ID" value="KZR98823.1"/>
    <property type="molecule type" value="Genomic_DNA"/>
</dbReference>
<comment type="caution">
    <text evidence="2">The sequence shown here is derived from an EMBL/GenBank/DDBJ whole genome shotgun (WGS) entry which is preliminary data.</text>
</comment>
<evidence type="ECO:0000313" key="3">
    <source>
        <dbReference type="Proteomes" id="UP000076858"/>
    </source>
</evidence>
<sequence length="77" mass="9349">MRIVNPSMTLNLSFGLFFVCTHSIEDLKCINRFSVVFHDVFFFHFKVCFSYLAEYIISFNHFFYRKTYKEKSEQLII</sequence>
<keyword evidence="1" id="KW-0812">Transmembrane</keyword>
<accession>A0A162CT59</accession>
<feature type="transmembrane region" description="Helical" evidence="1">
    <location>
        <begin position="42"/>
        <end position="64"/>
    </location>
</feature>
<name>A0A162CT59_9CRUS</name>
<dbReference type="AlphaFoldDB" id="A0A162CT59"/>
<gene>
    <name evidence="2" type="ORF">APZ42_005578</name>
</gene>
<evidence type="ECO:0000256" key="1">
    <source>
        <dbReference type="SAM" id="Phobius"/>
    </source>
</evidence>
<proteinExistence type="predicted"/>
<keyword evidence="1" id="KW-1133">Transmembrane helix</keyword>
<organism evidence="2 3">
    <name type="scientific">Daphnia magna</name>
    <dbReference type="NCBI Taxonomy" id="35525"/>
    <lineage>
        <taxon>Eukaryota</taxon>
        <taxon>Metazoa</taxon>
        <taxon>Ecdysozoa</taxon>
        <taxon>Arthropoda</taxon>
        <taxon>Crustacea</taxon>
        <taxon>Branchiopoda</taxon>
        <taxon>Diplostraca</taxon>
        <taxon>Cladocera</taxon>
        <taxon>Anomopoda</taxon>
        <taxon>Daphniidae</taxon>
        <taxon>Daphnia</taxon>
    </lineage>
</organism>
<evidence type="ECO:0000313" key="2">
    <source>
        <dbReference type="EMBL" id="KZR98823.1"/>
    </source>
</evidence>
<keyword evidence="3" id="KW-1185">Reference proteome</keyword>